<dbReference type="Pfam" id="PF05960">
    <property type="entry name" value="DUF885"/>
    <property type="match status" value="2"/>
</dbReference>
<accession>A0A454C9W8</accession>
<evidence type="ECO:0000256" key="1">
    <source>
        <dbReference type="SAM" id="MobiDB-lite"/>
    </source>
</evidence>
<keyword evidence="2" id="KW-0732">Signal</keyword>
<feature type="chain" id="PRO_5019006390" evidence="2">
    <location>
        <begin position="25"/>
        <end position="1079"/>
    </location>
</feature>
<organism evidence="3 4">
    <name type="scientific">Metamycoplasma hominis</name>
    <name type="common">Mycoplasma hominis</name>
    <dbReference type="NCBI Taxonomy" id="2098"/>
    <lineage>
        <taxon>Bacteria</taxon>
        <taxon>Bacillati</taxon>
        <taxon>Mycoplasmatota</taxon>
        <taxon>Mycoplasmoidales</taxon>
        <taxon>Metamycoplasmataceae</taxon>
        <taxon>Metamycoplasma</taxon>
    </lineage>
</organism>
<dbReference type="AlphaFoldDB" id="A0A454C9W8"/>
<gene>
    <name evidence="3" type="ORF">KN71_002330</name>
</gene>
<dbReference type="PROSITE" id="PS51257">
    <property type="entry name" value="PROKAR_LIPOPROTEIN"/>
    <property type="match status" value="1"/>
</dbReference>
<reference evidence="3 4" key="2">
    <citation type="submission" date="2018-10" db="EMBL/GenBank/DDBJ databases">
        <title>Detection and isolation of Mycoplasma hominis as a predominant microorganism from pelvic cavity of patient with salpingitis and tubo-ovarian abscess.</title>
        <authorList>
            <person name="Guschin A.E."/>
            <person name="Khayrullina G.A."/>
            <person name="Rakovskaya I.V."/>
            <person name="Shelenkov A.A."/>
            <person name="Shagin D.A."/>
        </authorList>
    </citation>
    <scope>NUCLEOTIDE SEQUENCE [LARGE SCALE GENOMIC DNA]</scope>
    <source>
        <strain evidence="4">TOA</strain>
    </source>
</reference>
<protein>
    <submittedName>
        <fullName evidence="3">DUF885 family protein</fullName>
    </submittedName>
</protein>
<feature type="region of interest" description="Disordered" evidence="1">
    <location>
        <begin position="192"/>
        <end position="228"/>
    </location>
</feature>
<dbReference type="PANTHER" id="PTHR33361:SF2">
    <property type="entry name" value="DUF885 DOMAIN-CONTAINING PROTEIN"/>
    <property type="match status" value="1"/>
</dbReference>
<dbReference type="RefSeq" id="WP_036438575.1">
    <property type="nucleotide sequence ID" value="NZ_CP033021.1"/>
</dbReference>
<feature type="signal peptide" evidence="2">
    <location>
        <begin position="1"/>
        <end position="24"/>
    </location>
</feature>
<reference evidence="3 4" key="1">
    <citation type="submission" date="2014-08" db="EMBL/GenBank/DDBJ databases">
        <authorList>
            <person name="Kuleshov K."/>
            <person name="Dedkov V."/>
            <person name="Markelov M."/>
            <person name="Pimkina E."/>
        </authorList>
    </citation>
    <scope>NUCLEOTIDE SEQUENCE [LARGE SCALE GENOMIC DNA]</scope>
    <source>
        <strain evidence="4">TOA</strain>
    </source>
</reference>
<evidence type="ECO:0000313" key="3">
    <source>
        <dbReference type="EMBL" id="AYN65517.1"/>
    </source>
</evidence>
<feature type="compositionally biased region" description="Basic and acidic residues" evidence="1">
    <location>
        <begin position="207"/>
        <end position="228"/>
    </location>
</feature>
<dbReference type="EMBL" id="CP033021">
    <property type="protein sequence ID" value="AYN65517.1"/>
    <property type="molecule type" value="Genomic_DNA"/>
</dbReference>
<proteinExistence type="predicted"/>
<evidence type="ECO:0000313" key="4">
    <source>
        <dbReference type="Proteomes" id="UP000029712"/>
    </source>
</evidence>
<name>A0A454C9W8_METHO</name>
<dbReference type="OrthoDB" id="9769898at2"/>
<evidence type="ECO:0000256" key="2">
    <source>
        <dbReference type="SAM" id="SignalP"/>
    </source>
</evidence>
<dbReference type="InterPro" id="IPR010281">
    <property type="entry name" value="DUF885"/>
</dbReference>
<sequence>MKKQTRILISLGSIFGVAALMPMAASCTHTNNDELNKKIESLEKQLNEAKANSQKDQAQINDLMKQLQETKNNSKTIEEKEKLVKKLQEDLNKIQQERTAKYQAELNSTNKAIVEIPKKYEELEQKNEDLKEQLSSLKMKLMTAESKFKSSGRKIEGYLKTSTEKENKIKESKTKLVDLRKALEELNKNLEELEKQNSDGTKNNEISSKKEEIKSKNSEIKQEEEKFEGLQTELKTQKDKIIEETNKKSKLEIEVSDLTVKKENISKEIEANQKELDALDKEYNDSIKKSDELSNLLSKENDNSPASQEAAARHILDLKGDLESELKKEKLDGIIAPTAEQSKKISEIYGKYIEKISKINDASLTSDSLAWKYAVKYDWEIAKGHHDNQLRLLNPTFYWGNASVYPMNAFTNVLGSGSRLPFKQLLENFKEAVQHKVVMSKVFSKMVINAFVGRLFQTQLTNFVNDNSKNEISVVELINSSNLPADKKELLKYYATTYYNAATNGLGEDIKELKLYKENKVNEKELSIDTEDASGKIVKLYGLGLTDKDLNQRNVGLGFAEGDATVNGQSMYRQILKMATTSDLTDDQVNNIGYETTKKSAENSKKIANQAADLIVGKGKKWEAKIKYDADGIGPEEIKEETVVIRDEKGNIDIPSFTKWLNDEEFFFGREGSAYWTDTVKNGLKANSDLNKYVAELKKFHYDQLLSEKNKATKHGSITNEEFYYGGLSAFKAYEQFKKTTQNYGRKFFANPVPDYDIQTYDFSRREFSGVGAYNSGIQKFMFNVDPYFSLPKWSVTSFANHESMMGHHNQLMYAQRYLSSVGEFGKYKLGNVFHYTSYVEGWALFMEWFGIEAGFYGTPDYDNKDGDLYAMPVDFSTAHGITNFFTAKTEAEVTDDMIKQIKDLHNGVYWNKVAQVNKYENQDKKHAMDAVKLANLLQYQGALNEAQLRNMRLALDTAYHGKGVKGHEDLPAGASINQVREFMKKNSSLGIGDITSESRRYLSYVGQATSYNSGKAVMMDLYTKVQKKLGLTRREFVEKDDHKYVKEFFDALLRNSALPMDALIKSVSAKYGLTVEKE</sequence>
<dbReference type="PANTHER" id="PTHR33361">
    <property type="entry name" value="GLR0591 PROTEIN"/>
    <property type="match status" value="1"/>
</dbReference>
<dbReference type="Proteomes" id="UP000029712">
    <property type="component" value="Chromosome"/>
</dbReference>